<dbReference type="Gene3D" id="2.130.10.10">
    <property type="entry name" value="YVTN repeat-like/Quinoprotein amine dehydrogenase"/>
    <property type="match status" value="1"/>
</dbReference>
<dbReference type="InterPro" id="IPR015943">
    <property type="entry name" value="WD40/YVTN_repeat-like_dom_sf"/>
</dbReference>
<comment type="caution">
    <text evidence="3">The sequence shown here is derived from an EMBL/GenBank/DDBJ whole genome shotgun (WGS) entry which is preliminary data.</text>
</comment>
<dbReference type="PANTHER" id="PTHR34512">
    <property type="entry name" value="CELL SURFACE PROTEIN"/>
    <property type="match status" value="1"/>
</dbReference>
<proteinExistence type="predicted"/>
<name>A0A1Y3U5P4_9ACTN</name>
<protein>
    <recommendedName>
        <fullName evidence="2">Pyrrolo-quinoline quinone repeat domain-containing protein</fullName>
    </recommendedName>
</protein>
<evidence type="ECO:0000313" key="4">
    <source>
        <dbReference type="Proteomes" id="UP000196560"/>
    </source>
</evidence>
<feature type="signal peptide" evidence="1">
    <location>
        <begin position="1"/>
        <end position="28"/>
    </location>
</feature>
<dbReference type="RefSeq" id="WP_081580768.1">
    <property type="nucleotide sequence ID" value="NZ_DBEZZV010000003.1"/>
</dbReference>
<sequence>MKSVYTRRSAICVGILSSLGLLSASALSSCSGRESSHAQHEGSERVAGPIHWNAEVCVSKGALSGEELGASVIVNGQAETSRIDGNDDRLFIGAGNELRSYSKATGELLCTQAIDGSWGNIEQALALAGDYVLVFCRWGRVAAFDADTLEARWNVSVISVEDEDVATQLEGSDQEPPIVVGWESTDFAIFDGNAYIGVSSHELAATSRLACIDIRTGTLQWNVTVDSRIIASGNRGYPYASPYGLLVPAGTEAACLLVSYADGEIVQHLEVDDMITTGFSHDGEAGDVVYFQTRRGTLCRVAFDGDGQAHISCSTDGLDDDKRTPSGAMPLVFDGYVLVNAPTIDESAGSTVLDPDHDASNGACNVFDAETLELVGSVPAREIESTPTLVDGSAVYLGEGGIYRIGLDELPNALEMTELTTEVHRTHQAWDQPLLVEDGTAYVVSGNTDRQNLYAIALG</sequence>
<keyword evidence="1" id="KW-0732">Signal</keyword>
<dbReference type="AlphaFoldDB" id="A0A1Y3U5P4"/>
<dbReference type="InterPro" id="IPR011047">
    <property type="entry name" value="Quinoprotein_ADH-like_sf"/>
</dbReference>
<dbReference type="PANTHER" id="PTHR34512:SF30">
    <property type="entry name" value="OUTER MEMBRANE PROTEIN ASSEMBLY FACTOR BAMB"/>
    <property type="match status" value="1"/>
</dbReference>
<evidence type="ECO:0000256" key="1">
    <source>
        <dbReference type="SAM" id="SignalP"/>
    </source>
</evidence>
<keyword evidence="4" id="KW-1185">Reference proteome</keyword>
<accession>A0A1Y3U5P4</accession>
<evidence type="ECO:0000313" key="3">
    <source>
        <dbReference type="EMBL" id="OUN42528.1"/>
    </source>
</evidence>
<dbReference type="Pfam" id="PF13360">
    <property type="entry name" value="PQQ_2"/>
    <property type="match status" value="1"/>
</dbReference>
<feature type="domain" description="Pyrrolo-quinoline quinone repeat" evidence="2">
    <location>
        <begin position="78"/>
        <end position="227"/>
    </location>
</feature>
<dbReference type="GeneID" id="98652650"/>
<evidence type="ECO:0000259" key="2">
    <source>
        <dbReference type="Pfam" id="PF13360"/>
    </source>
</evidence>
<gene>
    <name evidence="3" type="ORF">B5G21_06745</name>
</gene>
<dbReference type="Proteomes" id="UP000196560">
    <property type="component" value="Unassembled WGS sequence"/>
</dbReference>
<dbReference type="EMBL" id="NFHO01000007">
    <property type="protein sequence ID" value="OUN42528.1"/>
    <property type="molecule type" value="Genomic_DNA"/>
</dbReference>
<reference evidence="4" key="1">
    <citation type="submission" date="2017-04" db="EMBL/GenBank/DDBJ databases">
        <title>Function of individual gut microbiota members based on whole genome sequencing of pure cultures obtained from chicken caecum.</title>
        <authorList>
            <person name="Medvecky M."/>
            <person name="Cejkova D."/>
            <person name="Polansky O."/>
            <person name="Karasova D."/>
            <person name="Kubasova T."/>
            <person name="Cizek A."/>
            <person name="Rychlik I."/>
        </authorList>
    </citation>
    <scope>NUCLEOTIDE SEQUENCE [LARGE SCALE GENOMIC DNA]</scope>
    <source>
        <strain evidence="4">An70</strain>
    </source>
</reference>
<feature type="chain" id="PRO_5039383577" description="Pyrrolo-quinoline quinone repeat domain-containing protein" evidence="1">
    <location>
        <begin position="29"/>
        <end position="459"/>
    </location>
</feature>
<organism evidence="3 4">
    <name type="scientific">Enorma massiliensis</name>
    <dbReference type="NCBI Taxonomy" id="1472761"/>
    <lineage>
        <taxon>Bacteria</taxon>
        <taxon>Bacillati</taxon>
        <taxon>Actinomycetota</taxon>
        <taxon>Coriobacteriia</taxon>
        <taxon>Coriobacteriales</taxon>
        <taxon>Coriobacteriaceae</taxon>
        <taxon>Enorma</taxon>
    </lineage>
</organism>
<dbReference type="InterPro" id="IPR002372">
    <property type="entry name" value="PQQ_rpt_dom"/>
</dbReference>
<dbReference type="PROSITE" id="PS51257">
    <property type="entry name" value="PROKAR_LIPOPROTEIN"/>
    <property type="match status" value="1"/>
</dbReference>
<dbReference type="SUPFAM" id="SSF50998">
    <property type="entry name" value="Quinoprotein alcohol dehydrogenase-like"/>
    <property type="match status" value="1"/>
</dbReference>